<proteinExistence type="predicted"/>
<dbReference type="EMBL" id="ODYU01011295">
    <property type="protein sequence ID" value="SOQ56938.1"/>
    <property type="molecule type" value="Genomic_DNA"/>
</dbReference>
<protein>
    <submittedName>
        <fullName evidence="1">SFRICE_029760</fullName>
    </submittedName>
</protein>
<name>A0A2H1WV52_SPOFR</name>
<gene>
    <name evidence="1" type="ORF">SFRICE_029760</name>
</gene>
<evidence type="ECO:0000313" key="1">
    <source>
        <dbReference type="EMBL" id="SOQ56938.1"/>
    </source>
</evidence>
<organism evidence="1">
    <name type="scientific">Spodoptera frugiperda</name>
    <name type="common">Fall armyworm</name>
    <dbReference type="NCBI Taxonomy" id="7108"/>
    <lineage>
        <taxon>Eukaryota</taxon>
        <taxon>Metazoa</taxon>
        <taxon>Ecdysozoa</taxon>
        <taxon>Arthropoda</taxon>
        <taxon>Hexapoda</taxon>
        <taxon>Insecta</taxon>
        <taxon>Pterygota</taxon>
        <taxon>Neoptera</taxon>
        <taxon>Endopterygota</taxon>
        <taxon>Lepidoptera</taxon>
        <taxon>Glossata</taxon>
        <taxon>Ditrysia</taxon>
        <taxon>Noctuoidea</taxon>
        <taxon>Noctuidae</taxon>
        <taxon>Amphipyrinae</taxon>
        <taxon>Spodoptera</taxon>
    </lineage>
</organism>
<dbReference type="AlphaFoldDB" id="A0A2H1WV52"/>
<sequence length="261" mass="28882">MTSPALSETRGNVKFLLTKNQPVPTPAFRARAPVDKKRLESGYQANFSCVGGVFTNIQALIHLDPKQQFVDHTELRRAEIEPTARCTAVVCLATATTVHKPVFSSSCLVAEMTMMLSSSILNINPKSGLVPDWGRLWGLSGSAARREGGGWAGELPHRYRRLRPSLLRKPNEIKIILGFAPRAIRRATRDGNTTRRNATLPSEPSLAEVSSSLVTASFLFERKRLKFISSCDCRASRPCYVPTNRKKPRGGRGHMGWHCLS</sequence>
<accession>A0A2H1WV52</accession>
<reference evidence="1" key="1">
    <citation type="submission" date="2016-07" db="EMBL/GenBank/DDBJ databases">
        <authorList>
            <person name="Bretaudeau A."/>
        </authorList>
    </citation>
    <scope>NUCLEOTIDE SEQUENCE</scope>
    <source>
        <strain evidence="1">Rice</strain>
        <tissue evidence="1">Whole body</tissue>
    </source>
</reference>